<proteinExistence type="predicted"/>
<evidence type="ECO:0000313" key="2">
    <source>
        <dbReference type="EMBL" id="KAG8041268.1"/>
    </source>
</evidence>
<organism evidence="2 3">
    <name type="scientific">Cotesia typhae</name>
    <dbReference type="NCBI Taxonomy" id="2053667"/>
    <lineage>
        <taxon>Eukaryota</taxon>
        <taxon>Metazoa</taxon>
        <taxon>Ecdysozoa</taxon>
        <taxon>Arthropoda</taxon>
        <taxon>Hexapoda</taxon>
        <taxon>Insecta</taxon>
        <taxon>Pterygota</taxon>
        <taxon>Neoptera</taxon>
        <taxon>Endopterygota</taxon>
        <taxon>Hymenoptera</taxon>
        <taxon>Apocrita</taxon>
        <taxon>Ichneumonoidea</taxon>
        <taxon>Braconidae</taxon>
        <taxon>Microgastrinae</taxon>
        <taxon>Cotesia</taxon>
    </lineage>
</organism>
<comment type="caution">
    <text evidence="2">The sequence shown here is derived from an EMBL/GenBank/DDBJ whole genome shotgun (WGS) entry which is preliminary data.</text>
</comment>
<evidence type="ECO:0000313" key="3">
    <source>
        <dbReference type="Proteomes" id="UP000729913"/>
    </source>
</evidence>
<dbReference type="EMBL" id="JAAOIC020000019">
    <property type="protein sequence ID" value="KAG8041268.1"/>
    <property type="molecule type" value="Genomic_DNA"/>
</dbReference>
<keyword evidence="1" id="KW-0812">Transmembrane</keyword>
<dbReference type="AlphaFoldDB" id="A0A8J5VBZ4"/>
<keyword evidence="1" id="KW-1133">Transmembrane helix</keyword>
<sequence length="122" mass="13907">MDNRPTVYPESCFSWILSIQNSRFNSVLYEDGCIQRLSMIINQSAISLGTGAFAIVLIQFTGVMFACTLGRAIRRQKTERERRRWELREKLINGYQPLGKVDSFVASPVIDLQAEPVKYAES</sequence>
<evidence type="ECO:0000256" key="1">
    <source>
        <dbReference type="SAM" id="Phobius"/>
    </source>
</evidence>
<dbReference type="Proteomes" id="UP000729913">
    <property type="component" value="Unassembled WGS sequence"/>
</dbReference>
<protein>
    <submittedName>
        <fullName evidence="2">Uncharacterized protein</fullName>
    </submittedName>
</protein>
<keyword evidence="3" id="KW-1185">Reference proteome</keyword>
<gene>
    <name evidence="2" type="ORF">G9C98_002256</name>
</gene>
<keyword evidence="1" id="KW-0472">Membrane</keyword>
<dbReference type="OrthoDB" id="10051815at2759"/>
<reference evidence="2" key="1">
    <citation type="submission" date="2020-03" db="EMBL/GenBank/DDBJ databases">
        <authorList>
            <person name="Chebbi M.A."/>
            <person name="Drezen J.M."/>
        </authorList>
    </citation>
    <scope>NUCLEOTIDE SEQUENCE</scope>
    <source>
        <tissue evidence="2">Whole body</tissue>
    </source>
</reference>
<name>A0A8J5VBZ4_9HYME</name>
<accession>A0A8J5VBZ4</accession>
<feature type="transmembrane region" description="Helical" evidence="1">
    <location>
        <begin position="52"/>
        <end position="73"/>
    </location>
</feature>
<reference evidence="2" key="2">
    <citation type="submission" date="2021-04" db="EMBL/GenBank/DDBJ databases">
        <title>Genome-wide patterns of bracovirus chromosomal integration into multiple host tissues during parasitism.</title>
        <authorList>
            <person name="Chebbi M.A.C."/>
        </authorList>
    </citation>
    <scope>NUCLEOTIDE SEQUENCE</scope>
    <source>
        <tissue evidence="2">Whole body</tissue>
    </source>
</reference>